<comment type="caution">
    <text evidence="1">The sequence shown here is derived from an EMBL/GenBank/DDBJ whole genome shotgun (WGS) entry which is preliminary data.</text>
</comment>
<accession>A0A930H323</accession>
<evidence type="ECO:0008006" key="3">
    <source>
        <dbReference type="Google" id="ProtNLM"/>
    </source>
</evidence>
<sequence>MIRSTGATIIQQIFENRGVRYQTEITIPNGGRFDFGVFKSNSGIEKLVCLIEFDGSQHENEDSWLGSKKLTEMDKLKDKWAEENNIPLIRISESEFASIISLSQFVEDKLLPALPEEAFLNLRKNKPDSIWSGIRNRSISVSELTQEFYSIKDVANLMNYSESYISSRIKNNKWFVNHFGTSNFETIPYKISREDLIWGISRLGFLKDFNGDKLNQVDESMVIEIVEKLKNRNRKKSKSILVIMWSSNQLPGELDVSDFDKVLFLNNPQFREAVLFAMNDSVESILFVGCPPEEIKELIYDSIIQEKLLEVK</sequence>
<protein>
    <recommendedName>
        <fullName evidence="3">DUF2726 domain-containing protein</fullName>
    </recommendedName>
</protein>
<dbReference type="Proteomes" id="UP000758611">
    <property type="component" value="Unassembled WGS sequence"/>
</dbReference>
<dbReference type="EMBL" id="JABZRE010000002">
    <property type="protein sequence ID" value="MBF1306366.1"/>
    <property type="molecule type" value="Genomic_DNA"/>
</dbReference>
<dbReference type="RefSeq" id="WP_278476897.1">
    <property type="nucleotide sequence ID" value="NZ_JABZRE010000002.1"/>
</dbReference>
<organism evidence="1 2">
    <name type="scientific">Parvimonas micra</name>
    <dbReference type="NCBI Taxonomy" id="33033"/>
    <lineage>
        <taxon>Bacteria</taxon>
        <taxon>Bacillati</taxon>
        <taxon>Bacillota</taxon>
        <taxon>Tissierellia</taxon>
        <taxon>Tissierellales</taxon>
        <taxon>Peptoniphilaceae</taxon>
        <taxon>Parvimonas</taxon>
    </lineage>
</organism>
<dbReference type="Gene3D" id="3.40.960.10">
    <property type="entry name" value="VSR Endonuclease"/>
    <property type="match status" value="1"/>
</dbReference>
<evidence type="ECO:0000313" key="2">
    <source>
        <dbReference type="Proteomes" id="UP000758611"/>
    </source>
</evidence>
<gene>
    <name evidence="1" type="ORF">HXM94_01065</name>
</gene>
<name>A0A930H323_9FIRM</name>
<dbReference type="AlphaFoldDB" id="A0A930H323"/>
<reference evidence="1" key="1">
    <citation type="submission" date="2020-04" db="EMBL/GenBank/DDBJ databases">
        <title>Deep metagenomics examines the oral microbiome during advanced dental caries in children, revealing novel taxa and co-occurrences with host molecules.</title>
        <authorList>
            <person name="Baker J.L."/>
            <person name="Morton J.T."/>
            <person name="Dinis M."/>
            <person name="Alvarez R."/>
            <person name="Tran N.C."/>
            <person name="Knight R."/>
            <person name="Edlund A."/>
        </authorList>
    </citation>
    <scope>NUCLEOTIDE SEQUENCE</scope>
    <source>
        <strain evidence="1">JCVI_23_bin.11</strain>
    </source>
</reference>
<evidence type="ECO:0000313" key="1">
    <source>
        <dbReference type="EMBL" id="MBF1306366.1"/>
    </source>
</evidence>
<proteinExistence type="predicted"/>